<name>A0ABV6IGC2_9BURK</name>
<dbReference type="InterPro" id="IPR024072">
    <property type="entry name" value="DHFR-like_dom_sf"/>
</dbReference>
<dbReference type="PRINTS" id="PR00070">
    <property type="entry name" value="DHFR"/>
</dbReference>
<comment type="pathway">
    <text evidence="1 8">Cofactor biosynthesis; tetrahydrofolate biosynthesis; 5,6,7,8-tetrahydrofolate from 7,8-dihydrofolate: step 1/1.</text>
</comment>
<comment type="catalytic activity">
    <reaction evidence="8">
        <text>(6S)-5,6,7,8-tetrahydrofolate + NADP(+) = 7,8-dihydrofolate + NADPH + H(+)</text>
        <dbReference type="Rhea" id="RHEA:15009"/>
        <dbReference type="ChEBI" id="CHEBI:15378"/>
        <dbReference type="ChEBI" id="CHEBI:57451"/>
        <dbReference type="ChEBI" id="CHEBI:57453"/>
        <dbReference type="ChEBI" id="CHEBI:57783"/>
        <dbReference type="ChEBI" id="CHEBI:58349"/>
        <dbReference type="EC" id="1.5.1.3"/>
    </reaction>
</comment>
<evidence type="ECO:0000256" key="1">
    <source>
        <dbReference type="ARBA" id="ARBA00004903"/>
    </source>
</evidence>
<dbReference type="PIRSF" id="PIRSF000194">
    <property type="entry name" value="DHFR"/>
    <property type="match status" value="1"/>
</dbReference>
<dbReference type="PANTHER" id="PTHR48069:SF3">
    <property type="entry name" value="DIHYDROFOLATE REDUCTASE"/>
    <property type="match status" value="1"/>
</dbReference>
<evidence type="ECO:0000259" key="10">
    <source>
        <dbReference type="PROSITE" id="PS51330"/>
    </source>
</evidence>
<dbReference type="InterPro" id="IPR001796">
    <property type="entry name" value="DHFR_dom"/>
</dbReference>
<evidence type="ECO:0000256" key="6">
    <source>
        <dbReference type="ARBA" id="ARBA00023002"/>
    </source>
</evidence>
<evidence type="ECO:0000313" key="11">
    <source>
        <dbReference type="EMBL" id="MFC0350882.1"/>
    </source>
</evidence>
<evidence type="ECO:0000313" key="12">
    <source>
        <dbReference type="Proteomes" id="UP001589844"/>
    </source>
</evidence>
<dbReference type="EC" id="1.5.1.3" evidence="3 8"/>
<dbReference type="GO" id="GO:0004146">
    <property type="term" value="F:dihydrofolate reductase activity"/>
    <property type="evidence" value="ECO:0007669"/>
    <property type="project" value="UniProtKB-EC"/>
</dbReference>
<feature type="domain" description="DHFR" evidence="10">
    <location>
        <begin position="7"/>
        <end position="163"/>
    </location>
</feature>
<protein>
    <recommendedName>
        <fullName evidence="3 8">Dihydrofolate reductase</fullName>
        <ecNumber evidence="3 8">1.5.1.3</ecNumber>
    </recommendedName>
</protein>
<dbReference type="PROSITE" id="PS00075">
    <property type="entry name" value="DHFR_1"/>
    <property type="match status" value="1"/>
</dbReference>
<gene>
    <name evidence="11" type="ORF">ACFFJH_13785</name>
</gene>
<comment type="function">
    <text evidence="7 8">Key enzyme in folate metabolism. Catalyzes an essential reaction for de novo glycine and purine synthesis, and for DNA precursor synthesis.</text>
</comment>
<keyword evidence="5 8" id="KW-0521">NADP</keyword>
<dbReference type="InterPro" id="IPR017925">
    <property type="entry name" value="DHFR_CS"/>
</dbReference>
<evidence type="ECO:0000256" key="7">
    <source>
        <dbReference type="ARBA" id="ARBA00025067"/>
    </source>
</evidence>
<dbReference type="RefSeq" id="WP_390213424.1">
    <property type="nucleotide sequence ID" value="NZ_JBHLXJ010000015.1"/>
</dbReference>
<evidence type="ECO:0000256" key="9">
    <source>
        <dbReference type="RuleBase" id="RU004474"/>
    </source>
</evidence>
<sequence length="164" mass="18693">MSEPIPNLSIIVATDKKHGIGINNQLPWHLPEDLAHFKRSTSGHPILMGRKTFDSIGRPLPKRRNIVITRNQNWQHEGVDAVTSLEDGLALVANQNAFVIGGAEIYQQALAFAQQLIVTEIQQEYECDAFFPKIDPVIWQERSREYFVAESNQLHYAIVTYIRK</sequence>
<keyword evidence="12" id="KW-1185">Reference proteome</keyword>
<dbReference type="CDD" id="cd00209">
    <property type="entry name" value="DHFR"/>
    <property type="match status" value="1"/>
</dbReference>
<dbReference type="Proteomes" id="UP001589844">
    <property type="component" value="Unassembled WGS sequence"/>
</dbReference>
<keyword evidence="6 8" id="KW-0560">Oxidoreductase</keyword>
<evidence type="ECO:0000256" key="8">
    <source>
        <dbReference type="PIRNR" id="PIRNR000194"/>
    </source>
</evidence>
<keyword evidence="4 8" id="KW-0554">One-carbon metabolism</keyword>
<organism evidence="11 12">
    <name type="scientific">Undibacterium danionis</name>
    <dbReference type="NCBI Taxonomy" id="1812100"/>
    <lineage>
        <taxon>Bacteria</taxon>
        <taxon>Pseudomonadati</taxon>
        <taxon>Pseudomonadota</taxon>
        <taxon>Betaproteobacteria</taxon>
        <taxon>Burkholderiales</taxon>
        <taxon>Oxalobacteraceae</taxon>
        <taxon>Undibacterium</taxon>
    </lineage>
</organism>
<evidence type="ECO:0000256" key="5">
    <source>
        <dbReference type="ARBA" id="ARBA00022857"/>
    </source>
</evidence>
<dbReference type="PROSITE" id="PS51330">
    <property type="entry name" value="DHFR_2"/>
    <property type="match status" value="1"/>
</dbReference>
<evidence type="ECO:0000256" key="4">
    <source>
        <dbReference type="ARBA" id="ARBA00022563"/>
    </source>
</evidence>
<comment type="caution">
    <text evidence="11">The sequence shown here is derived from an EMBL/GenBank/DDBJ whole genome shotgun (WGS) entry which is preliminary data.</text>
</comment>
<evidence type="ECO:0000256" key="3">
    <source>
        <dbReference type="ARBA" id="ARBA00012856"/>
    </source>
</evidence>
<dbReference type="Pfam" id="PF00186">
    <property type="entry name" value="DHFR_1"/>
    <property type="match status" value="1"/>
</dbReference>
<dbReference type="SUPFAM" id="SSF53597">
    <property type="entry name" value="Dihydrofolate reductase-like"/>
    <property type="match status" value="1"/>
</dbReference>
<dbReference type="InterPro" id="IPR012259">
    <property type="entry name" value="DHFR"/>
</dbReference>
<proteinExistence type="inferred from homology"/>
<dbReference type="PANTHER" id="PTHR48069">
    <property type="entry name" value="DIHYDROFOLATE REDUCTASE"/>
    <property type="match status" value="1"/>
</dbReference>
<accession>A0ABV6IGC2</accession>
<dbReference type="Gene3D" id="3.40.430.10">
    <property type="entry name" value="Dihydrofolate Reductase, subunit A"/>
    <property type="match status" value="1"/>
</dbReference>
<comment type="similarity">
    <text evidence="2 8 9">Belongs to the dihydrofolate reductase family.</text>
</comment>
<evidence type="ECO:0000256" key="2">
    <source>
        <dbReference type="ARBA" id="ARBA00009539"/>
    </source>
</evidence>
<reference evidence="11 12" key="1">
    <citation type="submission" date="2024-09" db="EMBL/GenBank/DDBJ databases">
        <authorList>
            <person name="Sun Q."/>
            <person name="Mori K."/>
        </authorList>
    </citation>
    <scope>NUCLEOTIDE SEQUENCE [LARGE SCALE GENOMIC DNA]</scope>
    <source>
        <strain evidence="11 12">CCM 8677</strain>
    </source>
</reference>
<dbReference type="EMBL" id="JBHLXJ010000015">
    <property type="protein sequence ID" value="MFC0350882.1"/>
    <property type="molecule type" value="Genomic_DNA"/>
</dbReference>